<dbReference type="Pfam" id="PF01799">
    <property type="entry name" value="Fer2_2"/>
    <property type="match status" value="1"/>
</dbReference>
<dbReference type="GO" id="GO:0046872">
    <property type="term" value="F:metal ion binding"/>
    <property type="evidence" value="ECO:0007669"/>
    <property type="project" value="UniProtKB-KW"/>
</dbReference>
<gene>
    <name evidence="7" type="ORF">EYH45_06220</name>
</gene>
<dbReference type="PANTHER" id="PTHR44379:SF5">
    <property type="entry name" value="OXIDOREDUCTASE WITH IRON-SULFUR SUBUNIT"/>
    <property type="match status" value="1"/>
</dbReference>
<dbReference type="AlphaFoldDB" id="A0A832ZX50"/>
<feature type="domain" description="2Fe-2S ferredoxin-type" evidence="6">
    <location>
        <begin position="34"/>
        <end position="115"/>
    </location>
</feature>
<dbReference type="Gene3D" id="1.10.150.120">
    <property type="entry name" value="[2Fe-2S]-binding domain"/>
    <property type="match status" value="1"/>
</dbReference>
<reference evidence="7" key="1">
    <citation type="journal article" date="2020" name="ISME J.">
        <title>Gammaproteobacteria mediating utilization of methyl-, sulfur- and petroleum organic compounds in deep ocean hydrothermal plumes.</title>
        <authorList>
            <person name="Zhou Z."/>
            <person name="Liu Y."/>
            <person name="Pan J."/>
            <person name="Cron B.R."/>
            <person name="Toner B.M."/>
            <person name="Anantharaman K."/>
            <person name="Breier J.A."/>
            <person name="Dick G.J."/>
            <person name="Li M."/>
        </authorList>
    </citation>
    <scope>NUCLEOTIDE SEQUENCE</scope>
    <source>
        <strain evidence="7">SZUA-1515</strain>
    </source>
</reference>
<sequence>MARKQVKKKKAAKAKPRKKAKAAKVLAAEFPRKHRIEVEINGVKYSHEVEPRLLLVHYIRDVVGLTGTHIGCDTTNCGACTVLINGDDGQWKAIKSCTLFAVQANGRKILTIEGLAKDDELHPLQKAFWEHHGLQCGYCTPGMIMSALGYLLINPSPTEMEVRQGISGNLCRCTGYQNIVKAILAAAEEIKASGKPPIEPP</sequence>
<evidence type="ECO:0000256" key="3">
    <source>
        <dbReference type="ARBA" id="ARBA00023002"/>
    </source>
</evidence>
<dbReference type="FunFam" id="1.10.150.120:FF:000003">
    <property type="entry name" value="Carbon monoxide dehydrogenase, small subunit"/>
    <property type="match status" value="1"/>
</dbReference>
<dbReference type="InterPro" id="IPR036010">
    <property type="entry name" value="2Fe-2S_ferredoxin-like_sf"/>
</dbReference>
<evidence type="ECO:0000256" key="4">
    <source>
        <dbReference type="ARBA" id="ARBA00023004"/>
    </source>
</evidence>
<dbReference type="InterPro" id="IPR002888">
    <property type="entry name" value="2Fe-2S-bd"/>
</dbReference>
<keyword evidence="2" id="KW-0479">Metal-binding</keyword>
<dbReference type="InterPro" id="IPR036884">
    <property type="entry name" value="2Fe-2S-bd_dom_sf"/>
</dbReference>
<comment type="caution">
    <text evidence="7">The sequence shown here is derived from an EMBL/GenBank/DDBJ whole genome shotgun (WGS) entry which is preliminary data.</text>
</comment>
<dbReference type="Proteomes" id="UP000608579">
    <property type="component" value="Unassembled WGS sequence"/>
</dbReference>
<evidence type="ECO:0000256" key="5">
    <source>
        <dbReference type="ARBA" id="ARBA00023014"/>
    </source>
</evidence>
<keyword evidence="4" id="KW-0408">Iron</keyword>
<evidence type="ECO:0000256" key="2">
    <source>
        <dbReference type="ARBA" id="ARBA00022723"/>
    </source>
</evidence>
<dbReference type="EMBL" id="DQVM01000116">
    <property type="protein sequence ID" value="HIQ30141.1"/>
    <property type="molecule type" value="Genomic_DNA"/>
</dbReference>
<dbReference type="SUPFAM" id="SSF54292">
    <property type="entry name" value="2Fe-2S ferredoxin-like"/>
    <property type="match status" value="1"/>
</dbReference>
<dbReference type="InterPro" id="IPR051452">
    <property type="entry name" value="Diverse_Oxidoreductases"/>
</dbReference>
<proteinExistence type="predicted"/>
<evidence type="ECO:0000256" key="1">
    <source>
        <dbReference type="ARBA" id="ARBA00022714"/>
    </source>
</evidence>
<dbReference type="InterPro" id="IPR012675">
    <property type="entry name" value="Beta-grasp_dom_sf"/>
</dbReference>
<dbReference type="FunFam" id="3.10.20.30:FF:000020">
    <property type="entry name" value="Xanthine dehydrogenase iron-sulfur subunit"/>
    <property type="match status" value="1"/>
</dbReference>
<dbReference type="GO" id="GO:0016491">
    <property type="term" value="F:oxidoreductase activity"/>
    <property type="evidence" value="ECO:0007669"/>
    <property type="project" value="UniProtKB-KW"/>
</dbReference>
<evidence type="ECO:0000313" key="8">
    <source>
        <dbReference type="Proteomes" id="UP000608579"/>
    </source>
</evidence>
<organism evidence="7 8">
    <name type="scientific">Caldiarchaeum subterraneum</name>
    <dbReference type="NCBI Taxonomy" id="311458"/>
    <lineage>
        <taxon>Archaea</taxon>
        <taxon>Nitrososphaerota</taxon>
        <taxon>Candidatus Caldarchaeales</taxon>
        <taxon>Candidatus Caldarchaeaceae</taxon>
        <taxon>Candidatus Caldarchaeum</taxon>
    </lineage>
</organism>
<keyword evidence="3" id="KW-0560">Oxidoreductase</keyword>
<dbReference type="PANTHER" id="PTHR44379">
    <property type="entry name" value="OXIDOREDUCTASE WITH IRON-SULFUR SUBUNIT"/>
    <property type="match status" value="1"/>
</dbReference>
<keyword evidence="5" id="KW-0411">Iron-sulfur</keyword>
<dbReference type="Gene3D" id="3.10.20.30">
    <property type="match status" value="1"/>
</dbReference>
<dbReference type="GO" id="GO:0051537">
    <property type="term" value="F:2 iron, 2 sulfur cluster binding"/>
    <property type="evidence" value="ECO:0007669"/>
    <property type="project" value="UniProtKB-KW"/>
</dbReference>
<name>A0A832ZX50_CALS0</name>
<evidence type="ECO:0000313" key="7">
    <source>
        <dbReference type="EMBL" id="HIQ30141.1"/>
    </source>
</evidence>
<keyword evidence="1" id="KW-0001">2Fe-2S</keyword>
<accession>A0A832ZX50</accession>
<dbReference type="InterPro" id="IPR001041">
    <property type="entry name" value="2Fe-2S_ferredoxin-type"/>
</dbReference>
<dbReference type="PROSITE" id="PS51085">
    <property type="entry name" value="2FE2S_FER_2"/>
    <property type="match status" value="1"/>
</dbReference>
<protein>
    <submittedName>
        <fullName evidence="7">(2Fe-2S)-binding protein</fullName>
    </submittedName>
</protein>
<dbReference type="SUPFAM" id="SSF47741">
    <property type="entry name" value="CO dehydrogenase ISP C-domain like"/>
    <property type="match status" value="1"/>
</dbReference>
<evidence type="ECO:0000259" key="6">
    <source>
        <dbReference type="PROSITE" id="PS51085"/>
    </source>
</evidence>